<evidence type="ECO:0000313" key="5">
    <source>
        <dbReference type="Proteomes" id="UP000054725"/>
    </source>
</evidence>
<dbReference type="InterPro" id="IPR006015">
    <property type="entry name" value="Universal_stress_UspA"/>
</dbReference>
<comment type="similarity">
    <text evidence="1 2">Belongs to the universal stress protein A family.</text>
</comment>
<dbReference type="Proteomes" id="UP000054725">
    <property type="component" value="Unassembled WGS sequence"/>
</dbReference>
<feature type="domain" description="UspA" evidence="3">
    <location>
        <begin position="2"/>
        <end position="147"/>
    </location>
</feature>
<comment type="caution">
    <text evidence="4">The sequence shown here is derived from an EMBL/GenBank/DDBJ whole genome shotgun (WGS) entry which is preliminary data.</text>
</comment>
<dbReference type="InterPro" id="IPR014729">
    <property type="entry name" value="Rossmann-like_a/b/a_fold"/>
</dbReference>
<gene>
    <name evidence="4" type="ORF">Lnau_1708</name>
</gene>
<keyword evidence="5" id="KW-1185">Reference proteome</keyword>
<dbReference type="AlphaFoldDB" id="A0A0W0WWV0"/>
<dbReference type="EMBL" id="LNYO01000013">
    <property type="protein sequence ID" value="KTD36724.1"/>
    <property type="molecule type" value="Genomic_DNA"/>
</dbReference>
<dbReference type="InterPro" id="IPR006016">
    <property type="entry name" value="UspA"/>
</dbReference>
<evidence type="ECO:0000313" key="4">
    <source>
        <dbReference type="EMBL" id="KTD36724.1"/>
    </source>
</evidence>
<organism evidence="4 5">
    <name type="scientific">Legionella nautarum</name>
    <dbReference type="NCBI Taxonomy" id="45070"/>
    <lineage>
        <taxon>Bacteria</taxon>
        <taxon>Pseudomonadati</taxon>
        <taxon>Pseudomonadota</taxon>
        <taxon>Gammaproteobacteria</taxon>
        <taxon>Legionellales</taxon>
        <taxon>Legionellaceae</taxon>
        <taxon>Legionella</taxon>
    </lineage>
</organism>
<dbReference type="PANTHER" id="PTHR46268">
    <property type="entry name" value="STRESS RESPONSE PROTEIN NHAX"/>
    <property type="match status" value="1"/>
</dbReference>
<dbReference type="PIRSF" id="PIRSF006276">
    <property type="entry name" value="UspA"/>
    <property type="match status" value="1"/>
</dbReference>
<sequence>MEYKNIMVAIDESDSSNLALKEAIRLTKELNAKLHVLYIVDETIFNKVDEYVEFDLLWSAHREFGQRILDKAQQVLNTSGVDFTMKLSELKPNEGRLAEKIVSEANSLPADLLVVGTHGRKGFSRLFLGSVAENVIRIATLPVLLVRELKVL</sequence>
<accession>A0A0W0WWV0</accession>
<dbReference type="GO" id="GO:0005737">
    <property type="term" value="C:cytoplasm"/>
    <property type="evidence" value="ECO:0007669"/>
    <property type="project" value="UniProtKB-SubCell"/>
</dbReference>
<dbReference type="PATRIC" id="fig|45070.6.peg.1789"/>
<dbReference type="PRINTS" id="PR01438">
    <property type="entry name" value="UNVRSLSTRESS"/>
</dbReference>
<evidence type="ECO:0000256" key="1">
    <source>
        <dbReference type="ARBA" id="ARBA00008791"/>
    </source>
</evidence>
<evidence type="ECO:0000256" key="2">
    <source>
        <dbReference type="PIRNR" id="PIRNR006276"/>
    </source>
</evidence>
<proteinExistence type="inferred from homology"/>
<evidence type="ECO:0000259" key="3">
    <source>
        <dbReference type="Pfam" id="PF00582"/>
    </source>
</evidence>
<dbReference type="OrthoDB" id="9792500at2"/>
<dbReference type="Pfam" id="PF00582">
    <property type="entry name" value="Usp"/>
    <property type="match status" value="1"/>
</dbReference>
<comment type="subcellular location">
    <subcellularLocation>
        <location evidence="2">Cytoplasm</location>
    </subcellularLocation>
</comment>
<protein>
    <recommendedName>
        <fullName evidence="2">Universal stress protein</fullName>
    </recommendedName>
</protein>
<dbReference type="Gene3D" id="3.40.50.620">
    <property type="entry name" value="HUPs"/>
    <property type="match status" value="1"/>
</dbReference>
<dbReference type="SUPFAM" id="SSF52402">
    <property type="entry name" value="Adenine nucleotide alpha hydrolases-like"/>
    <property type="match status" value="1"/>
</dbReference>
<keyword evidence="2" id="KW-0963">Cytoplasm</keyword>
<dbReference type="STRING" id="45070.Lnau_1708"/>
<dbReference type="RefSeq" id="WP_058504693.1">
    <property type="nucleotide sequence ID" value="NZ_CAAAIF010000006.1"/>
</dbReference>
<name>A0A0W0WWV0_9GAMM</name>
<dbReference type="PANTHER" id="PTHR46268:SF15">
    <property type="entry name" value="UNIVERSAL STRESS PROTEIN HP_0031"/>
    <property type="match status" value="1"/>
</dbReference>
<reference evidence="4 5" key="1">
    <citation type="submission" date="2015-11" db="EMBL/GenBank/DDBJ databases">
        <title>Genomic analysis of 38 Legionella species identifies large and diverse effector repertoires.</title>
        <authorList>
            <person name="Burstein D."/>
            <person name="Amaro F."/>
            <person name="Zusman T."/>
            <person name="Lifshitz Z."/>
            <person name="Cohen O."/>
            <person name="Gilbert J.A."/>
            <person name="Pupko T."/>
            <person name="Shuman H.A."/>
            <person name="Segal G."/>
        </authorList>
    </citation>
    <scope>NUCLEOTIDE SEQUENCE [LARGE SCALE GENOMIC DNA]</scope>
    <source>
        <strain evidence="4 5">ATCC 49506</strain>
    </source>
</reference>
<dbReference type="CDD" id="cd00293">
    <property type="entry name" value="USP-like"/>
    <property type="match status" value="1"/>
</dbReference>